<evidence type="ECO:0000256" key="2">
    <source>
        <dbReference type="ARBA" id="ARBA00005551"/>
    </source>
</evidence>
<dbReference type="InterPro" id="IPR036291">
    <property type="entry name" value="NAD(P)-bd_dom_sf"/>
</dbReference>
<feature type="transmembrane region" description="Helical" evidence="7">
    <location>
        <begin position="183"/>
        <end position="204"/>
    </location>
</feature>
<dbReference type="GO" id="GO:1902600">
    <property type="term" value="P:proton transmembrane transport"/>
    <property type="evidence" value="ECO:0007669"/>
    <property type="project" value="InterPro"/>
</dbReference>
<name>A0A4U1JJF0_9BACT</name>
<dbReference type="Gene3D" id="1.20.1530.20">
    <property type="match status" value="1"/>
</dbReference>
<keyword evidence="6 7" id="KW-0472">Membrane</keyword>
<proteinExistence type="inferred from homology"/>
<dbReference type="Gene3D" id="3.40.50.720">
    <property type="entry name" value="NAD(P)-binding Rossmann-like Domain"/>
    <property type="match status" value="1"/>
</dbReference>
<dbReference type="InterPro" id="IPR038770">
    <property type="entry name" value="Na+/solute_symporter_sf"/>
</dbReference>
<dbReference type="InterPro" id="IPR006153">
    <property type="entry name" value="Cation/H_exchanger_TM"/>
</dbReference>
<gene>
    <name evidence="10" type="ORF">E8A74_07280</name>
</gene>
<evidence type="ECO:0000313" key="10">
    <source>
        <dbReference type="EMBL" id="TKD11921.1"/>
    </source>
</evidence>
<feature type="transmembrane region" description="Helical" evidence="7">
    <location>
        <begin position="87"/>
        <end position="111"/>
    </location>
</feature>
<keyword evidence="5 7" id="KW-1133">Transmembrane helix</keyword>
<feature type="transmembrane region" description="Helical" evidence="7">
    <location>
        <begin position="303"/>
        <end position="327"/>
    </location>
</feature>
<evidence type="ECO:0000259" key="8">
    <source>
        <dbReference type="Pfam" id="PF00999"/>
    </source>
</evidence>
<feature type="domain" description="RCK N-terminal" evidence="9">
    <location>
        <begin position="430"/>
        <end position="543"/>
    </location>
</feature>
<dbReference type="PANTHER" id="PTHR42751">
    <property type="entry name" value="SODIUM/HYDROGEN EXCHANGER FAMILY/TRKA DOMAIN PROTEIN"/>
    <property type="match status" value="1"/>
</dbReference>
<reference evidence="10 11" key="1">
    <citation type="submission" date="2019-04" db="EMBL/GenBank/DDBJ databases">
        <authorList>
            <person name="Li Y."/>
            <person name="Wang J."/>
        </authorList>
    </citation>
    <scope>NUCLEOTIDE SEQUENCE [LARGE SCALE GENOMIC DNA]</scope>
    <source>
        <strain evidence="10 11">DSM 14668</strain>
    </source>
</reference>
<dbReference type="Pfam" id="PF02254">
    <property type="entry name" value="TrkA_N"/>
    <property type="match status" value="1"/>
</dbReference>
<feature type="transmembrane region" description="Helical" evidence="7">
    <location>
        <begin position="6"/>
        <end position="23"/>
    </location>
</feature>
<protein>
    <submittedName>
        <fullName evidence="10">Sodium:proton exchanger</fullName>
    </submittedName>
</protein>
<dbReference type="GO" id="GO:0016020">
    <property type="term" value="C:membrane"/>
    <property type="evidence" value="ECO:0007669"/>
    <property type="project" value="UniProtKB-SubCell"/>
</dbReference>
<keyword evidence="11" id="KW-1185">Reference proteome</keyword>
<dbReference type="PANTHER" id="PTHR42751:SF1">
    <property type="entry name" value="CATION_PROTON ANTIPORTER YBAL-RELATED"/>
    <property type="match status" value="1"/>
</dbReference>
<feature type="transmembrane region" description="Helical" evidence="7">
    <location>
        <begin position="333"/>
        <end position="353"/>
    </location>
</feature>
<comment type="caution">
    <text evidence="10">The sequence shown here is derived from an EMBL/GenBank/DDBJ whole genome shotgun (WGS) entry which is preliminary data.</text>
</comment>
<dbReference type="RefSeq" id="WP_136928195.1">
    <property type="nucleotide sequence ID" value="NZ_SSMQ01000005.1"/>
</dbReference>
<feature type="transmembrane region" description="Helical" evidence="7">
    <location>
        <begin position="365"/>
        <end position="385"/>
    </location>
</feature>
<feature type="transmembrane region" description="Helical" evidence="7">
    <location>
        <begin position="56"/>
        <end position="75"/>
    </location>
</feature>
<sequence>MHAYDLILTLTGGLVAALLLGMMTRRLGASPILGYLLAGVVVGPWTPGFVANLELAGQLAEVGIVLLMFGVGLHFQLGDLLKVRRIAVPGAVVQSLFATVIGAVVAVAFGWSTSAGLVLGMSVAVASTVVLIRMLTDHDALETPHGHVAVGWLIVEDIFTVVILLMVPVLASLRGTDASPVQAVGIVGIGLLKLTALIALVLIIGARAVPWFLTRVAQSRSSELFTLAVLAVALAVATGSAVIFGASMALGAFLAGMVVGQSKVSHQAAADALPMRDAFAVLFFVTVGMQFDPRSLIAQPGLVLSVLGIILLAKPLAALLVVVVLGYSVRTALTVAIGLAQIGEFSFILADAANKVDLFPAEGRSVLVACAIVSIGLNPLLFRLMDPLEEWLRRRPTLWRGLNRRAEARGEALREQAPKEPTRACDVRAIVVGYGPVGRTAVDILDRFNVCSVIVELSIDTVTELTNNGRIAVYGDARRAEVLHAAGIGTADYLVVTTPNPETRAAVVNVVRSLQPDLPIFVRAHYISERQALETHRATAVCYEEAEVAVRLAEMLLTEIGVEAAQIEAESLRIREELGPGASP</sequence>
<feature type="transmembrane region" description="Helical" evidence="7">
    <location>
        <begin position="148"/>
        <end position="171"/>
    </location>
</feature>
<organism evidence="10 11">
    <name type="scientific">Polyangium fumosum</name>
    <dbReference type="NCBI Taxonomy" id="889272"/>
    <lineage>
        <taxon>Bacteria</taxon>
        <taxon>Pseudomonadati</taxon>
        <taxon>Myxococcota</taxon>
        <taxon>Polyangia</taxon>
        <taxon>Polyangiales</taxon>
        <taxon>Polyangiaceae</taxon>
        <taxon>Polyangium</taxon>
    </lineage>
</organism>
<dbReference type="GO" id="GO:0006813">
    <property type="term" value="P:potassium ion transport"/>
    <property type="evidence" value="ECO:0007669"/>
    <property type="project" value="InterPro"/>
</dbReference>
<dbReference type="OrthoDB" id="9781411at2"/>
<dbReference type="GO" id="GO:0015297">
    <property type="term" value="F:antiporter activity"/>
    <property type="evidence" value="ECO:0007669"/>
    <property type="project" value="InterPro"/>
</dbReference>
<evidence type="ECO:0000259" key="9">
    <source>
        <dbReference type="Pfam" id="PF02254"/>
    </source>
</evidence>
<evidence type="ECO:0000256" key="4">
    <source>
        <dbReference type="ARBA" id="ARBA00022692"/>
    </source>
</evidence>
<feature type="transmembrane region" description="Helical" evidence="7">
    <location>
        <begin position="117"/>
        <end position="136"/>
    </location>
</feature>
<comment type="subcellular location">
    <subcellularLocation>
        <location evidence="1">Membrane</location>
        <topology evidence="1">Multi-pass membrane protein</topology>
    </subcellularLocation>
</comment>
<dbReference type="Proteomes" id="UP000309215">
    <property type="component" value="Unassembled WGS sequence"/>
</dbReference>
<keyword evidence="4 7" id="KW-0812">Transmembrane</keyword>
<feature type="transmembrane region" description="Helical" evidence="7">
    <location>
        <begin position="224"/>
        <end position="253"/>
    </location>
</feature>
<dbReference type="SUPFAM" id="SSF51735">
    <property type="entry name" value="NAD(P)-binding Rossmann-fold domains"/>
    <property type="match status" value="1"/>
</dbReference>
<evidence type="ECO:0000256" key="6">
    <source>
        <dbReference type="ARBA" id="ARBA00023136"/>
    </source>
</evidence>
<dbReference type="AlphaFoldDB" id="A0A4U1JJF0"/>
<feature type="domain" description="Cation/H+ exchanger transmembrane" evidence="8">
    <location>
        <begin position="15"/>
        <end position="382"/>
    </location>
</feature>
<evidence type="ECO:0000256" key="5">
    <source>
        <dbReference type="ARBA" id="ARBA00022989"/>
    </source>
</evidence>
<dbReference type="EMBL" id="SSMQ01000005">
    <property type="protein sequence ID" value="TKD11921.1"/>
    <property type="molecule type" value="Genomic_DNA"/>
</dbReference>
<comment type="similarity">
    <text evidence="2">Belongs to the monovalent cation:proton antiporter 2 (CPA2) transporter (TC 2.A.37) family.</text>
</comment>
<keyword evidence="3" id="KW-0813">Transport</keyword>
<evidence type="ECO:0000256" key="7">
    <source>
        <dbReference type="SAM" id="Phobius"/>
    </source>
</evidence>
<dbReference type="Pfam" id="PF00999">
    <property type="entry name" value="Na_H_Exchanger"/>
    <property type="match status" value="1"/>
</dbReference>
<evidence type="ECO:0000256" key="3">
    <source>
        <dbReference type="ARBA" id="ARBA00022448"/>
    </source>
</evidence>
<dbReference type="InterPro" id="IPR003148">
    <property type="entry name" value="RCK_N"/>
</dbReference>
<evidence type="ECO:0000256" key="1">
    <source>
        <dbReference type="ARBA" id="ARBA00004141"/>
    </source>
</evidence>
<feature type="transmembrane region" description="Helical" evidence="7">
    <location>
        <begin position="32"/>
        <end position="50"/>
    </location>
</feature>
<evidence type="ECO:0000313" key="11">
    <source>
        <dbReference type="Proteomes" id="UP000309215"/>
    </source>
</evidence>
<accession>A0A4U1JJF0</accession>